<protein>
    <submittedName>
        <fullName evidence="5">Site-specific tyrosine recombinase</fullName>
    </submittedName>
</protein>
<reference evidence="5 6" key="1">
    <citation type="journal article" date="2013" name="BMC Microbiol.">
        <title>Identification of the type II cytochrome c maturation pathway in anammox bacteria by comparative genomics.</title>
        <authorList>
            <person name="Ferousi C."/>
            <person name="Speth D.R."/>
            <person name="Reimann J."/>
            <person name="Op den Camp H.J."/>
            <person name="Allen J.W."/>
            <person name="Keltjens J.T."/>
            <person name="Jetten M.S."/>
        </authorList>
    </citation>
    <scope>NUCLEOTIDE SEQUENCE [LARGE SCALE GENOMIC DNA]</scope>
    <source>
        <strain evidence="5">RU1</strain>
    </source>
</reference>
<evidence type="ECO:0000256" key="1">
    <source>
        <dbReference type="ARBA" id="ARBA00022908"/>
    </source>
</evidence>
<feature type="domain" description="Core-binding (CB)" evidence="4">
    <location>
        <begin position="1"/>
        <end position="91"/>
    </location>
</feature>
<dbReference type="InterPro" id="IPR011010">
    <property type="entry name" value="DNA_brk_join_enz"/>
</dbReference>
<dbReference type="EMBL" id="LAQJ01000042">
    <property type="protein sequence ID" value="KKO20930.1"/>
    <property type="molecule type" value="Genomic_DNA"/>
</dbReference>
<evidence type="ECO:0000313" key="5">
    <source>
        <dbReference type="EMBL" id="KKO20930.1"/>
    </source>
</evidence>
<dbReference type="InterPro" id="IPR004107">
    <property type="entry name" value="Integrase_SAM-like_N"/>
</dbReference>
<dbReference type="SUPFAM" id="SSF56349">
    <property type="entry name" value="DNA breaking-rejoining enzymes"/>
    <property type="match status" value="1"/>
</dbReference>
<keyword evidence="2 3" id="KW-0238">DNA-binding</keyword>
<organism evidence="5 6">
    <name type="scientific">Candidatus Brocadia fulgida</name>
    <dbReference type="NCBI Taxonomy" id="380242"/>
    <lineage>
        <taxon>Bacteria</taxon>
        <taxon>Pseudomonadati</taxon>
        <taxon>Planctomycetota</taxon>
        <taxon>Candidatus Brocadiia</taxon>
        <taxon>Candidatus Brocadiales</taxon>
        <taxon>Candidatus Brocadiaceae</taxon>
        <taxon>Candidatus Brocadia</taxon>
    </lineage>
</organism>
<name>A0A0M2UZ63_9BACT</name>
<evidence type="ECO:0000256" key="3">
    <source>
        <dbReference type="PROSITE-ProRule" id="PRU01248"/>
    </source>
</evidence>
<dbReference type="Pfam" id="PF13495">
    <property type="entry name" value="Phage_int_SAM_4"/>
    <property type="match status" value="1"/>
</dbReference>
<dbReference type="PROSITE" id="PS51900">
    <property type="entry name" value="CB"/>
    <property type="match status" value="1"/>
</dbReference>
<keyword evidence="1" id="KW-0229">DNA integration</keyword>
<keyword evidence="6" id="KW-1185">Reference proteome</keyword>
<evidence type="ECO:0000313" key="6">
    <source>
        <dbReference type="Proteomes" id="UP000034954"/>
    </source>
</evidence>
<dbReference type="PATRIC" id="fig|380242.3.peg.408"/>
<proteinExistence type="predicted"/>
<gene>
    <name evidence="5" type="primary">xerD_1</name>
    <name evidence="5" type="ORF">BROFUL_00332</name>
</gene>
<dbReference type="AlphaFoldDB" id="A0A0M2UZ63"/>
<accession>A0A0M2UZ63</accession>
<dbReference type="GO" id="GO:0015074">
    <property type="term" value="P:DNA integration"/>
    <property type="evidence" value="ECO:0007669"/>
    <property type="project" value="UniProtKB-KW"/>
</dbReference>
<dbReference type="InterPro" id="IPR044068">
    <property type="entry name" value="CB"/>
</dbReference>
<dbReference type="Proteomes" id="UP000034954">
    <property type="component" value="Unassembled WGS sequence"/>
</dbReference>
<dbReference type="GO" id="GO:0003677">
    <property type="term" value="F:DNA binding"/>
    <property type="evidence" value="ECO:0007669"/>
    <property type="project" value="UniProtKB-UniRule"/>
</dbReference>
<dbReference type="InterPro" id="IPR010998">
    <property type="entry name" value="Integrase_recombinase_N"/>
</dbReference>
<evidence type="ECO:0000256" key="2">
    <source>
        <dbReference type="ARBA" id="ARBA00023125"/>
    </source>
</evidence>
<comment type="caution">
    <text evidence="5">The sequence shown here is derived from an EMBL/GenBank/DDBJ whole genome shotgun (WGS) entry which is preliminary data.</text>
</comment>
<sequence length="132" mass="15529">MKSHDPIAEWKKAHTKLFAEIKTRHYSPKTLRFYSLWVRKFQLFLKNKPPGDLSSADAKEFLRFLAIRENVSASSQNQAFNALLFFYRYAIKRDFGDQRDNVRAKRRCHIPVAQIDVVLKNLSSPYNLIVKL</sequence>
<dbReference type="Gene3D" id="1.10.150.130">
    <property type="match status" value="1"/>
</dbReference>
<evidence type="ECO:0000259" key="4">
    <source>
        <dbReference type="PROSITE" id="PS51900"/>
    </source>
</evidence>